<dbReference type="Proteomes" id="UP001443914">
    <property type="component" value="Unassembled WGS sequence"/>
</dbReference>
<dbReference type="InterPro" id="IPR008972">
    <property type="entry name" value="Cupredoxin"/>
</dbReference>
<dbReference type="SUPFAM" id="SSF49503">
    <property type="entry name" value="Cupredoxins"/>
    <property type="match status" value="1"/>
</dbReference>
<dbReference type="PANTHER" id="PTHR33021">
    <property type="entry name" value="BLUE COPPER PROTEIN"/>
    <property type="match status" value="1"/>
</dbReference>
<dbReference type="Pfam" id="PF02298">
    <property type="entry name" value="Cu_bind_like"/>
    <property type="match status" value="1"/>
</dbReference>
<sequence length="199" mass="22056">MSGRSMSMVVVVAATTVMLVQVIMAKTLTVGDDSGWGVPSSPDFYSSWAANQSFAVGDILEFKFPNAIHTVAQVTSKESYETCDDKLDQNAKVFDSTTEVTLIEEGTYYFFCSVGRHCAGGQKLSITVPSTALPRAIFTNSASRRQFSHVPRQFCSLHFSLSSFIHCRDYNPGGISHSDYLKEFFHFFPLVLFLMTVTL</sequence>
<dbReference type="InterPro" id="IPR028871">
    <property type="entry name" value="BlueCu_1_BS"/>
</dbReference>
<keyword evidence="2" id="KW-0186">Copper</keyword>
<evidence type="ECO:0000313" key="7">
    <source>
        <dbReference type="EMBL" id="KAK9706187.1"/>
    </source>
</evidence>
<keyword evidence="8" id="KW-1185">Reference proteome</keyword>
<organism evidence="7 8">
    <name type="scientific">Saponaria officinalis</name>
    <name type="common">Common soapwort</name>
    <name type="synonym">Lychnis saponaria</name>
    <dbReference type="NCBI Taxonomy" id="3572"/>
    <lineage>
        <taxon>Eukaryota</taxon>
        <taxon>Viridiplantae</taxon>
        <taxon>Streptophyta</taxon>
        <taxon>Embryophyta</taxon>
        <taxon>Tracheophyta</taxon>
        <taxon>Spermatophyta</taxon>
        <taxon>Magnoliopsida</taxon>
        <taxon>eudicotyledons</taxon>
        <taxon>Gunneridae</taxon>
        <taxon>Pentapetalae</taxon>
        <taxon>Caryophyllales</taxon>
        <taxon>Caryophyllaceae</taxon>
        <taxon>Caryophylleae</taxon>
        <taxon>Saponaria</taxon>
    </lineage>
</organism>
<evidence type="ECO:0000256" key="4">
    <source>
        <dbReference type="ARBA" id="ARBA00023180"/>
    </source>
</evidence>
<feature type="domain" description="Phytocyanin" evidence="6">
    <location>
        <begin position="26"/>
        <end position="130"/>
    </location>
</feature>
<proteinExistence type="predicted"/>
<dbReference type="GO" id="GO:0005886">
    <property type="term" value="C:plasma membrane"/>
    <property type="evidence" value="ECO:0007669"/>
    <property type="project" value="TreeGrafter"/>
</dbReference>
<dbReference type="GO" id="GO:0046872">
    <property type="term" value="F:metal ion binding"/>
    <property type="evidence" value="ECO:0007669"/>
    <property type="project" value="UniProtKB-KW"/>
</dbReference>
<dbReference type="InterPro" id="IPR003245">
    <property type="entry name" value="Phytocyanin_dom"/>
</dbReference>
<name>A0AAW1JM39_SAPOF</name>
<gene>
    <name evidence="7" type="ORF">RND81_07G109700</name>
</gene>
<keyword evidence="5" id="KW-0732">Signal</keyword>
<evidence type="ECO:0000256" key="5">
    <source>
        <dbReference type="SAM" id="SignalP"/>
    </source>
</evidence>
<evidence type="ECO:0000259" key="6">
    <source>
        <dbReference type="PROSITE" id="PS51485"/>
    </source>
</evidence>
<dbReference type="AlphaFoldDB" id="A0AAW1JM39"/>
<dbReference type="Gene3D" id="2.60.40.420">
    <property type="entry name" value="Cupredoxins - blue copper proteins"/>
    <property type="match status" value="1"/>
</dbReference>
<feature type="signal peptide" evidence="5">
    <location>
        <begin position="1"/>
        <end position="25"/>
    </location>
</feature>
<reference evidence="7" key="1">
    <citation type="submission" date="2024-03" db="EMBL/GenBank/DDBJ databases">
        <title>WGS assembly of Saponaria officinalis var. Norfolk2.</title>
        <authorList>
            <person name="Jenkins J."/>
            <person name="Shu S."/>
            <person name="Grimwood J."/>
            <person name="Barry K."/>
            <person name="Goodstein D."/>
            <person name="Schmutz J."/>
            <person name="Leebens-Mack J."/>
            <person name="Osbourn A."/>
        </authorList>
    </citation>
    <scope>NUCLEOTIDE SEQUENCE [LARGE SCALE GENOMIC DNA]</scope>
    <source>
        <strain evidence="7">JIC</strain>
    </source>
</reference>
<evidence type="ECO:0000313" key="8">
    <source>
        <dbReference type="Proteomes" id="UP001443914"/>
    </source>
</evidence>
<keyword evidence="3" id="KW-1015">Disulfide bond</keyword>
<dbReference type="InterPro" id="IPR039391">
    <property type="entry name" value="Phytocyanin-like"/>
</dbReference>
<keyword evidence="1" id="KW-0479">Metal-binding</keyword>
<dbReference type="PROSITE" id="PS51485">
    <property type="entry name" value="PHYTOCYANIN"/>
    <property type="match status" value="1"/>
</dbReference>
<dbReference type="PROSITE" id="PS00196">
    <property type="entry name" value="COPPER_BLUE"/>
    <property type="match status" value="1"/>
</dbReference>
<evidence type="ECO:0000256" key="2">
    <source>
        <dbReference type="ARBA" id="ARBA00023008"/>
    </source>
</evidence>
<dbReference type="PANTHER" id="PTHR33021:SF339">
    <property type="entry name" value="OS07G0570600 PROTEIN"/>
    <property type="match status" value="1"/>
</dbReference>
<protein>
    <recommendedName>
        <fullName evidence="6">Phytocyanin domain-containing protein</fullName>
    </recommendedName>
</protein>
<evidence type="ECO:0000256" key="1">
    <source>
        <dbReference type="ARBA" id="ARBA00022723"/>
    </source>
</evidence>
<dbReference type="GO" id="GO:0009055">
    <property type="term" value="F:electron transfer activity"/>
    <property type="evidence" value="ECO:0007669"/>
    <property type="project" value="InterPro"/>
</dbReference>
<feature type="chain" id="PRO_5043810941" description="Phytocyanin domain-containing protein" evidence="5">
    <location>
        <begin position="26"/>
        <end position="199"/>
    </location>
</feature>
<dbReference type="FunFam" id="2.60.40.420:FF:000034">
    <property type="entry name" value="Cupredoxin superfamily protein"/>
    <property type="match status" value="1"/>
</dbReference>
<keyword evidence="4" id="KW-0325">Glycoprotein</keyword>
<evidence type="ECO:0000256" key="3">
    <source>
        <dbReference type="ARBA" id="ARBA00023157"/>
    </source>
</evidence>
<comment type="caution">
    <text evidence="7">The sequence shown here is derived from an EMBL/GenBank/DDBJ whole genome shotgun (WGS) entry which is preliminary data.</text>
</comment>
<dbReference type="EMBL" id="JBDFQZ010000007">
    <property type="protein sequence ID" value="KAK9706187.1"/>
    <property type="molecule type" value="Genomic_DNA"/>
</dbReference>
<accession>A0AAW1JM39</accession>